<accession>A0A5N6KD89</accession>
<dbReference type="Proteomes" id="UP000326757">
    <property type="component" value="Unassembled WGS sequence"/>
</dbReference>
<organism evidence="1 2">
    <name type="scientific">Monilinia laxa</name>
    <name type="common">Brown rot fungus</name>
    <name type="synonym">Sclerotinia laxa</name>
    <dbReference type="NCBI Taxonomy" id="61186"/>
    <lineage>
        <taxon>Eukaryota</taxon>
        <taxon>Fungi</taxon>
        <taxon>Dikarya</taxon>
        <taxon>Ascomycota</taxon>
        <taxon>Pezizomycotina</taxon>
        <taxon>Leotiomycetes</taxon>
        <taxon>Helotiales</taxon>
        <taxon>Sclerotiniaceae</taxon>
        <taxon>Monilinia</taxon>
    </lineage>
</organism>
<dbReference type="AlphaFoldDB" id="A0A5N6KD89"/>
<gene>
    <name evidence="1" type="ORF">EYC80_003291</name>
</gene>
<evidence type="ECO:0000313" key="2">
    <source>
        <dbReference type="Proteomes" id="UP000326757"/>
    </source>
</evidence>
<evidence type="ECO:0000313" key="1">
    <source>
        <dbReference type="EMBL" id="KAB8301423.1"/>
    </source>
</evidence>
<keyword evidence="2" id="KW-1185">Reference proteome</keyword>
<dbReference type="EMBL" id="VIGI01000004">
    <property type="protein sequence ID" value="KAB8301423.1"/>
    <property type="molecule type" value="Genomic_DNA"/>
</dbReference>
<sequence>MAFLGVLFQIRLSVHGRSFGMVEGRRTINQLDGRGDIFFLRHGDNIPFLALFNASFNSITPLLDNRAAISCCDFSISSNRSLDLHSRLQTVGLICIPT</sequence>
<reference evidence="1 2" key="1">
    <citation type="submission" date="2019-06" db="EMBL/GenBank/DDBJ databases">
        <title>Genome Sequence of the Brown Rot Fungal Pathogen Monilinia laxa.</title>
        <authorList>
            <person name="De Miccolis Angelini R.M."/>
            <person name="Landi L."/>
            <person name="Abate D."/>
            <person name="Pollastro S."/>
            <person name="Romanazzi G."/>
            <person name="Faretra F."/>
        </authorList>
    </citation>
    <scope>NUCLEOTIDE SEQUENCE [LARGE SCALE GENOMIC DNA]</scope>
    <source>
        <strain evidence="1 2">Mlax316</strain>
    </source>
</reference>
<name>A0A5N6KD89_MONLA</name>
<proteinExistence type="predicted"/>
<protein>
    <submittedName>
        <fullName evidence="1">Uncharacterized protein</fullName>
    </submittedName>
</protein>
<comment type="caution">
    <text evidence="1">The sequence shown here is derived from an EMBL/GenBank/DDBJ whole genome shotgun (WGS) entry which is preliminary data.</text>
</comment>